<dbReference type="SFLD" id="SFLDG01067">
    <property type="entry name" value="SPASM/twitch_domain_containing"/>
    <property type="match status" value="1"/>
</dbReference>
<evidence type="ECO:0000256" key="8">
    <source>
        <dbReference type="ARBA" id="ARBA00022723"/>
    </source>
</evidence>
<dbReference type="NCBIfam" id="NF006870">
    <property type="entry name" value="PRK09364.1"/>
    <property type="match status" value="1"/>
</dbReference>
<dbReference type="InterPro" id="IPR058240">
    <property type="entry name" value="rSAM_sf"/>
</dbReference>
<keyword evidence="13" id="KW-0501">Molybdenum cofactor biosynthesis</keyword>
<dbReference type="GO" id="GO:0006777">
    <property type="term" value="P:Mo-molybdopterin cofactor biosynthetic process"/>
    <property type="evidence" value="ECO:0007669"/>
    <property type="project" value="UniProtKB-KW"/>
</dbReference>
<dbReference type="InterPro" id="IPR007197">
    <property type="entry name" value="rSAM"/>
</dbReference>
<evidence type="ECO:0000256" key="15">
    <source>
        <dbReference type="ARBA" id="ARBA00048697"/>
    </source>
</evidence>
<dbReference type="Gene3D" id="3.20.20.70">
    <property type="entry name" value="Aldolase class I"/>
    <property type="match status" value="1"/>
</dbReference>
<dbReference type="InterPro" id="IPR052584">
    <property type="entry name" value="U2_snRNP_Complex_Component"/>
</dbReference>
<keyword evidence="18" id="KW-1185">Reference proteome</keyword>
<dbReference type="CDD" id="cd01335">
    <property type="entry name" value="Radical_SAM"/>
    <property type="match status" value="1"/>
</dbReference>
<evidence type="ECO:0000256" key="11">
    <source>
        <dbReference type="ARBA" id="ARBA00023014"/>
    </source>
</evidence>
<reference evidence="19" key="1">
    <citation type="submission" date="2017-02" db="UniProtKB">
        <authorList>
            <consortium name="WormBaseParasite"/>
        </authorList>
    </citation>
    <scope>IDENTIFICATION</scope>
</reference>
<evidence type="ECO:0000313" key="18">
    <source>
        <dbReference type="Proteomes" id="UP000038045"/>
    </source>
</evidence>
<dbReference type="Pfam" id="PF04055">
    <property type="entry name" value="Radical_SAM"/>
    <property type="match status" value="1"/>
</dbReference>
<evidence type="ECO:0000256" key="10">
    <source>
        <dbReference type="ARBA" id="ARBA00023004"/>
    </source>
</evidence>
<dbReference type="PANTHER" id="PTHR12785:SF6">
    <property type="entry name" value="SPLICING FACTOR 3B SUBUNIT 2"/>
    <property type="match status" value="1"/>
</dbReference>
<dbReference type="SFLD" id="SFLDS00029">
    <property type="entry name" value="Radical_SAM"/>
    <property type="match status" value="1"/>
</dbReference>
<dbReference type="GO" id="GO:0005634">
    <property type="term" value="C:nucleus"/>
    <property type="evidence" value="ECO:0007669"/>
    <property type="project" value="InterPro"/>
</dbReference>
<dbReference type="SMART" id="SM00581">
    <property type="entry name" value="PSP"/>
    <property type="match status" value="1"/>
</dbReference>
<evidence type="ECO:0000256" key="2">
    <source>
        <dbReference type="ARBA" id="ARBA00005046"/>
    </source>
</evidence>
<evidence type="ECO:0000313" key="19">
    <source>
        <dbReference type="WBParaSite" id="PTRK_0001124500.1"/>
    </source>
</evidence>
<dbReference type="Pfam" id="PF01967">
    <property type="entry name" value="MoaC"/>
    <property type="match status" value="1"/>
</dbReference>
<keyword evidence="9" id="KW-0547">Nucleotide-binding</keyword>
<evidence type="ECO:0000256" key="9">
    <source>
        <dbReference type="ARBA" id="ARBA00022741"/>
    </source>
</evidence>
<keyword evidence="6" id="KW-0004">4Fe-4S</keyword>
<dbReference type="InterPro" id="IPR007180">
    <property type="entry name" value="DUF382"/>
</dbReference>
<dbReference type="CDD" id="cd21117">
    <property type="entry name" value="Twitch_MoaA"/>
    <property type="match status" value="1"/>
</dbReference>
<dbReference type="Proteomes" id="UP000038045">
    <property type="component" value="Unplaced"/>
</dbReference>
<evidence type="ECO:0000256" key="14">
    <source>
        <dbReference type="ARBA" id="ARBA00023239"/>
    </source>
</evidence>
<feature type="compositionally biased region" description="Basic residues" evidence="16">
    <location>
        <begin position="31"/>
        <end position="47"/>
    </location>
</feature>
<proteinExistence type="inferred from homology"/>
<keyword evidence="8" id="KW-0479">Metal-binding</keyword>
<dbReference type="InterPro" id="IPR040064">
    <property type="entry name" value="MoaA-like"/>
</dbReference>
<dbReference type="InterPro" id="IPR010505">
    <property type="entry name" value="MoaA_twitch"/>
</dbReference>
<evidence type="ECO:0000256" key="7">
    <source>
        <dbReference type="ARBA" id="ARBA00022691"/>
    </source>
</evidence>
<feature type="compositionally biased region" description="Acidic residues" evidence="16">
    <location>
        <begin position="1"/>
        <end position="13"/>
    </location>
</feature>
<evidence type="ECO:0000256" key="16">
    <source>
        <dbReference type="SAM" id="MobiDB-lite"/>
    </source>
</evidence>
<protein>
    <recommendedName>
        <fullName evidence="5">GTP 3',8-cyclase</fullName>
        <ecNumber evidence="5">4.1.99.22</ecNumber>
    </recommendedName>
</protein>
<dbReference type="WBParaSite" id="PTRK_0001124500.1">
    <property type="protein sequence ID" value="PTRK_0001124500.1"/>
    <property type="gene ID" value="PTRK_0001124500"/>
</dbReference>
<dbReference type="SUPFAM" id="SSF102114">
    <property type="entry name" value="Radical SAM enzymes"/>
    <property type="match status" value="1"/>
</dbReference>
<evidence type="ECO:0000256" key="1">
    <source>
        <dbReference type="ARBA" id="ARBA00001966"/>
    </source>
</evidence>
<dbReference type="NCBIfam" id="TIGR00581">
    <property type="entry name" value="moaC"/>
    <property type="match status" value="1"/>
</dbReference>
<dbReference type="GO" id="GO:0051539">
    <property type="term" value="F:4 iron, 4 sulfur cluster binding"/>
    <property type="evidence" value="ECO:0007669"/>
    <property type="project" value="UniProtKB-KW"/>
</dbReference>
<evidence type="ECO:0000256" key="3">
    <source>
        <dbReference type="ARBA" id="ARBA00008484"/>
    </source>
</evidence>
<dbReference type="SFLD" id="SFLDG01383">
    <property type="entry name" value="cyclic_pyranopterin_phosphate"/>
    <property type="match status" value="1"/>
</dbReference>
<evidence type="ECO:0000256" key="12">
    <source>
        <dbReference type="ARBA" id="ARBA00023134"/>
    </source>
</evidence>
<keyword evidence="14" id="KW-0456">Lyase</keyword>
<dbReference type="Gene3D" id="3.30.70.640">
    <property type="entry name" value="Molybdopterin cofactor biosynthesis C (MoaC) domain"/>
    <property type="match status" value="1"/>
</dbReference>
<dbReference type="GO" id="GO:0005525">
    <property type="term" value="F:GTP binding"/>
    <property type="evidence" value="ECO:0007669"/>
    <property type="project" value="UniProtKB-KW"/>
</dbReference>
<dbReference type="STRING" id="131310.A0A0N4ZRW2"/>
<dbReference type="InterPro" id="IPR036522">
    <property type="entry name" value="MoaC_sf"/>
</dbReference>
<keyword evidence="10" id="KW-0408">Iron</keyword>
<dbReference type="UniPathway" id="UPA00344"/>
<dbReference type="PROSITE" id="PS01305">
    <property type="entry name" value="MOAA_NIFB_PQQE"/>
    <property type="match status" value="1"/>
</dbReference>
<feature type="region of interest" description="Disordered" evidence="16">
    <location>
        <begin position="1"/>
        <end position="86"/>
    </location>
</feature>
<dbReference type="InterPro" id="IPR002820">
    <property type="entry name" value="Mopterin_CF_biosynth-C_dom"/>
</dbReference>
<evidence type="ECO:0000256" key="13">
    <source>
        <dbReference type="ARBA" id="ARBA00023150"/>
    </source>
</evidence>
<comment type="similarity">
    <text evidence="4">In the N-terminal section; belongs to the radical SAM superfamily. MoaA family.</text>
</comment>
<organism evidence="18 19">
    <name type="scientific">Parastrongyloides trichosuri</name>
    <name type="common">Possum-specific nematode worm</name>
    <dbReference type="NCBI Taxonomy" id="131310"/>
    <lineage>
        <taxon>Eukaryota</taxon>
        <taxon>Metazoa</taxon>
        <taxon>Ecdysozoa</taxon>
        <taxon>Nematoda</taxon>
        <taxon>Chromadorea</taxon>
        <taxon>Rhabditida</taxon>
        <taxon>Tylenchina</taxon>
        <taxon>Panagrolaimomorpha</taxon>
        <taxon>Strongyloidoidea</taxon>
        <taxon>Strongyloididae</taxon>
        <taxon>Parastrongyloides</taxon>
    </lineage>
</organism>
<dbReference type="GO" id="GO:0061798">
    <property type="term" value="F:GTP 3',8'-cyclase activity"/>
    <property type="evidence" value="ECO:0007669"/>
    <property type="project" value="UniProtKB-EC"/>
</dbReference>
<dbReference type="InterPro" id="IPR013483">
    <property type="entry name" value="MoaA"/>
</dbReference>
<dbReference type="SMART" id="SM00729">
    <property type="entry name" value="Elp3"/>
    <property type="match status" value="1"/>
</dbReference>
<dbReference type="NCBIfam" id="TIGR02666">
    <property type="entry name" value="moaA"/>
    <property type="match status" value="1"/>
</dbReference>
<comment type="catalytic activity">
    <reaction evidence="15">
        <text>GTP + AH2 + S-adenosyl-L-methionine = (8S)-3',8-cyclo-7,8-dihydroguanosine 5'-triphosphate + 5'-deoxyadenosine + L-methionine + A + H(+)</text>
        <dbReference type="Rhea" id="RHEA:49576"/>
        <dbReference type="ChEBI" id="CHEBI:13193"/>
        <dbReference type="ChEBI" id="CHEBI:15378"/>
        <dbReference type="ChEBI" id="CHEBI:17319"/>
        <dbReference type="ChEBI" id="CHEBI:17499"/>
        <dbReference type="ChEBI" id="CHEBI:37565"/>
        <dbReference type="ChEBI" id="CHEBI:57844"/>
        <dbReference type="ChEBI" id="CHEBI:59789"/>
        <dbReference type="ChEBI" id="CHEBI:131766"/>
        <dbReference type="EC" id="4.1.99.22"/>
    </reaction>
</comment>
<dbReference type="NCBIfam" id="NF001199">
    <property type="entry name" value="PRK00164.2-1"/>
    <property type="match status" value="1"/>
</dbReference>
<dbReference type="InterPro" id="IPR013785">
    <property type="entry name" value="Aldolase_TIM"/>
</dbReference>
<keyword evidence="12" id="KW-0342">GTP-binding</keyword>
<dbReference type="GO" id="GO:0046872">
    <property type="term" value="F:metal ion binding"/>
    <property type="evidence" value="ECO:0007669"/>
    <property type="project" value="UniProtKB-KW"/>
</dbReference>
<dbReference type="SFLD" id="SFLDG01386">
    <property type="entry name" value="main_SPASM_domain-containing"/>
    <property type="match status" value="1"/>
</dbReference>
<accession>A0A0N4ZRW2</accession>
<evidence type="ECO:0000259" key="17">
    <source>
        <dbReference type="PROSITE" id="PS51918"/>
    </source>
</evidence>
<evidence type="ECO:0000256" key="4">
    <source>
        <dbReference type="ARBA" id="ARBA00009862"/>
    </source>
</evidence>
<feature type="compositionally biased region" description="Basic and acidic residues" evidence="16">
    <location>
        <begin position="52"/>
        <end position="67"/>
    </location>
</feature>
<dbReference type="InterPro" id="IPR023045">
    <property type="entry name" value="MoaC"/>
</dbReference>
<dbReference type="InterPro" id="IPR000385">
    <property type="entry name" value="MoaA_NifB_PqqE_Fe-S-bd_CS"/>
</dbReference>
<comment type="similarity">
    <text evidence="3">In the C-terminal section; belongs to the MoaC family.</text>
</comment>
<dbReference type="InterPro" id="IPR006638">
    <property type="entry name" value="Elp3/MiaA/NifB-like_rSAM"/>
</dbReference>
<evidence type="ECO:0000256" key="6">
    <source>
        <dbReference type="ARBA" id="ARBA00022485"/>
    </source>
</evidence>
<evidence type="ECO:0000256" key="5">
    <source>
        <dbReference type="ARBA" id="ARBA00012167"/>
    </source>
</evidence>
<dbReference type="SUPFAM" id="SSF55040">
    <property type="entry name" value="Molybdenum cofactor biosynthesis protein C, MoaC"/>
    <property type="match status" value="1"/>
</dbReference>
<dbReference type="Pfam" id="PF06463">
    <property type="entry name" value="Mob_synth_C"/>
    <property type="match status" value="1"/>
</dbReference>
<feature type="domain" description="Radical SAM core" evidence="17">
    <location>
        <begin position="511"/>
        <end position="727"/>
    </location>
</feature>
<dbReference type="InterPro" id="IPR006568">
    <property type="entry name" value="PSP_pro-rich"/>
</dbReference>
<sequence length="1002" mass="114684">MTAVLSEDESFEEDFTHLSKKEQKEIEKRRERNKKKNESKKRNKKHNVTSLAKKDISNNENKDEMSQKDVPMTEENNENSTKEELRMSFEVDAKELGLEEGTEEYEYFKGVFEKFAYDPSKVDTFRNQYNSENDMYIDEESKAEKSEQILQEEIKSRKLELQEVNSIHGLSRKQLKKAFQPSIVALKQSTYRPDVIEWADTTSRDPFLLVALKSYRNTVPVPPHWNAKRKYLAGKRGFERPPFELPECIKKTGIMEMRETMWEKEGSQSLRSKMKERVRPKLGRINIDYQDLHDAFFKWQTKPHMTKMGDLYYEGKEMDAKMYDKKPGKLSDELRLALGMPVGQQGYKFPPPWLIAMQRYGPPPSYPNLKIPGLNSPIPDGCMFGYHPGGWGKPPVDEFGKTIYGDVFGIETPLITETIEDRNIDRRHWGEIEQEYADEDDEVEEEDNDDDAMDIAENENIVIGSEVGGIETPSGISSVVTNYEIPQTIELRKPGTNGTSIPQNSQILTDTFGRRHEYLRISLTEKCNLRCNYCMPEEGVPLTPKNNILTNDEILILVKLFEKHGISKIRLTGGEPTLRKDLSHLIKNIHSFKGIKSIGLTTNGITLSRQLPELVSSGLSHVNISLDTLDPNKYMIMSRRNGFIKVMDSIKLAQNFFPYVKINTVIMRGVNDDEVVNFVKLTESENLDIRFIEFMPFGGNKFDNKIMVPYKELLEKIKKSFKEKVIKLEDNKNDTSKGYFVDGWKGRFGFISSMSEHFCGTCNRLRITADGSLKVCLHGNTEISLRDLIRSGKDEKYLESVIEQAVKRKKFKHADMNILKNLKNRPMILIDKRFFSSSNFLTHIDEQGKASMVDTSSKKFTTRIALAQAEINISENAMKELIKNKNKKGDVECVSTIAGINASKKTCELIPLCHNILINQVKVKILKIEEKNKVIILCRVITISQTGVEMEALTSASIAALTFYDMLKALGHDMSINNIKVLGKCGGKNDFGIVNFNDYKVE</sequence>
<dbReference type="PANTHER" id="PTHR12785">
    <property type="entry name" value="SPLICING FACTOR 3B"/>
    <property type="match status" value="1"/>
</dbReference>
<dbReference type="Pfam" id="PF04046">
    <property type="entry name" value="PSP"/>
    <property type="match status" value="1"/>
</dbReference>
<feature type="compositionally biased region" description="Basic and acidic residues" evidence="16">
    <location>
        <begin position="14"/>
        <end position="30"/>
    </location>
</feature>
<dbReference type="AlphaFoldDB" id="A0A0N4ZRW2"/>
<dbReference type="EC" id="4.1.99.22" evidence="5"/>
<dbReference type="PROSITE" id="PS51918">
    <property type="entry name" value="RADICAL_SAM"/>
    <property type="match status" value="1"/>
</dbReference>
<dbReference type="Pfam" id="PF04037">
    <property type="entry name" value="DUF382"/>
    <property type="match status" value="1"/>
</dbReference>
<name>A0A0N4ZRW2_PARTI</name>
<comment type="cofactor">
    <cofactor evidence="1">
        <name>[4Fe-4S] cluster</name>
        <dbReference type="ChEBI" id="CHEBI:49883"/>
    </cofactor>
</comment>
<keyword evidence="11" id="KW-0411">Iron-sulfur</keyword>
<comment type="pathway">
    <text evidence="2">Cofactor biosynthesis; molybdopterin biosynthesis.</text>
</comment>
<keyword evidence="7" id="KW-0949">S-adenosyl-L-methionine</keyword>